<organism evidence="2 3">
    <name type="scientific">Meganyctiphanes norvegica</name>
    <name type="common">Northern krill</name>
    <name type="synonym">Thysanopoda norvegica</name>
    <dbReference type="NCBI Taxonomy" id="48144"/>
    <lineage>
        <taxon>Eukaryota</taxon>
        <taxon>Metazoa</taxon>
        <taxon>Ecdysozoa</taxon>
        <taxon>Arthropoda</taxon>
        <taxon>Crustacea</taxon>
        <taxon>Multicrustacea</taxon>
        <taxon>Malacostraca</taxon>
        <taxon>Eumalacostraca</taxon>
        <taxon>Eucarida</taxon>
        <taxon>Euphausiacea</taxon>
        <taxon>Euphausiidae</taxon>
        <taxon>Meganyctiphanes</taxon>
    </lineage>
</organism>
<keyword evidence="3" id="KW-1185">Reference proteome</keyword>
<accession>A0AAV2QXM2</accession>
<comment type="caution">
    <text evidence="2">The sequence shown here is derived from an EMBL/GenBank/DDBJ whole genome shotgun (WGS) entry which is preliminary data.</text>
</comment>
<feature type="non-terminal residue" evidence="2">
    <location>
        <position position="244"/>
    </location>
</feature>
<keyword evidence="1" id="KW-0812">Transmembrane</keyword>
<evidence type="ECO:0000256" key="1">
    <source>
        <dbReference type="SAM" id="Phobius"/>
    </source>
</evidence>
<keyword evidence="1" id="KW-1133">Transmembrane helix</keyword>
<dbReference type="Proteomes" id="UP001497623">
    <property type="component" value="Unassembled WGS sequence"/>
</dbReference>
<keyword evidence="1" id="KW-0472">Membrane</keyword>
<name>A0AAV2QXM2_MEGNR</name>
<dbReference type="AlphaFoldDB" id="A0AAV2QXM2"/>
<evidence type="ECO:0000313" key="3">
    <source>
        <dbReference type="Proteomes" id="UP001497623"/>
    </source>
</evidence>
<protein>
    <submittedName>
        <fullName evidence="2">Uncharacterized protein</fullName>
    </submittedName>
</protein>
<sequence>MAIINSTKVVKTCWKSLYKWTAYMICMYIFTIYLCHGIYELIQDKPLSTMKLIDELDDSLSIPVPAISICPYEPLDPEKLIQRGINISCPNQLDCRDTILDLQGYIKPSDSFIWSDVELSATSIIKNLSWAGRIVNVTEWQRSTLATMPCYKWVSNENFTIKGTDNVIINFKRMTELNCRGMSWMSCNETEEKCGINCTTRFLQYYNQWSDLQLFVFIHANNEFALPGLWQPLTILHPKENSIE</sequence>
<dbReference type="EMBL" id="CAXKWB010012076">
    <property type="protein sequence ID" value="CAL4103245.1"/>
    <property type="molecule type" value="Genomic_DNA"/>
</dbReference>
<proteinExistence type="predicted"/>
<feature type="transmembrane region" description="Helical" evidence="1">
    <location>
        <begin position="20"/>
        <end position="42"/>
    </location>
</feature>
<reference evidence="2 3" key="1">
    <citation type="submission" date="2024-05" db="EMBL/GenBank/DDBJ databases">
        <authorList>
            <person name="Wallberg A."/>
        </authorList>
    </citation>
    <scope>NUCLEOTIDE SEQUENCE [LARGE SCALE GENOMIC DNA]</scope>
</reference>
<evidence type="ECO:0000313" key="2">
    <source>
        <dbReference type="EMBL" id="CAL4103245.1"/>
    </source>
</evidence>
<gene>
    <name evidence="2" type="ORF">MNOR_LOCUS17513</name>
</gene>